<sequence length="89" mass="10107">MKFCGENRALCSDGVPSTSFFVAPTSIHKIPCDSDCSGNPRTEKRKIDSHFLRWIGSVRDWSEKRVRSPRKRREFASESPKPCTSALFS</sequence>
<evidence type="ECO:0000313" key="3">
    <source>
        <dbReference type="Proteomes" id="UP000285569"/>
    </source>
</evidence>
<gene>
    <name evidence="2" type="ORF">DLM77_12435</name>
</gene>
<evidence type="ECO:0000313" key="2">
    <source>
        <dbReference type="EMBL" id="RHX79679.1"/>
    </source>
</evidence>
<feature type="region of interest" description="Disordered" evidence="1">
    <location>
        <begin position="69"/>
        <end position="89"/>
    </location>
</feature>
<reference evidence="3" key="1">
    <citation type="submission" date="2018-05" db="EMBL/GenBank/DDBJ databases">
        <title>Leptospira yasudae sp. nov. and Leptospira stimsonii sp. nov., two pathogenic species of the genus Leptospira isolated from environmental sources.</title>
        <authorList>
            <person name="Casanovas-Massana A."/>
            <person name="Hamond C."/>
            <person name="Santos L.A."/>
            <person name="Hacker K.P."/>
            <person name="Balassiano I."/>
            <person name="Medeiros M.A."/>
            <person name="Reis M.G."/>
            <person name="Ko A.I."/>
            <person name="Wunder E.A."/>
        </authorList>
    </citation>
    <scope>NUCLEOTIDE SEQUENCE [LARGE SCALE GENOMIC DNA]</scope>
    <source>
        <strain evidence="3">B21</strain>
    </source>
</reference>
<reference evidence="2 3" key="2">
    <citation type="journal article" date="2020" name="Int. J. Syst. Evol. Microbiol.">
        <title>Leptospira yasudae sp. nov. and Leptospira stimsonii sp. nov., two new species of the pathogenic group isolated from environmental sources.</title>
        <authorList>
            <person name="Casanovas-Massana A."/>
            <person name="Hamond C."/>
            <person name="Santos L.A."/>
            <person name="de Oliveira D."/>
            <person name="Hacker K.P."/>
            <person name="Balassiano I."/>
            <person name="Costa F."/>
            <person name="Medeiros M.A."/>
            <person name="Reis M.G."/>
            <person name="Ko A.I."/>
            <person name="Wunder E.A."/>
        </authorList>
    </citation>
    <scope>NUCLEOTIDE SEQUENCE [LARGE SCALE GENOMIC DNA]</scope>
    <source>
        <strain evidence="2 3">B21</strain>
    </source>
</reference>
<protein>
    <submittedName>
        <fullName evidence="2">Uncharacterized protein</fullName>
    </submittedName>
</protein>
<dbReference type="Proteomes" id="UP000285569">
    <property type="component" value="Unassembled WGS sequence"/>
</dbReference>
<dbReference type="EMBL" id="QHCR01000005">
    <property type="protein sequence ID" value="RHX79679.1"/>
    <property type="molecule type" value="Genomic_DNA"/>
</dbReference>
<organism evidence="2 3">
    <name type="scientific">Leptospira yasudae</name>
    <dbReference type="NCBI Taxonomy" id="2202201"/>
    <lineage>
        <taxon>Bacteria</taxon>
        <taxon>Pseudomonadati</taxon>
        <taxon>Spirochaetota</taxon>
        <taxon>Spirochaetia</taxon>
        <taxon>Leptospirales</taxon>
        <taxon>Leptospiraceae</taxon>
        <taxon>Leptospira</taxon>
    </lineage>
</organism>
<evidence type="ECO:0000256" key="1">
    <source>
        <dbReference type="SAM" id="MobiDB-lite"/>
    </source>
</evidence>
<proteinExistence type="predicted"/>
<name>A0ABX9M2F9_9LEPT</name>
<keyword evidence="3" id="KW-1185">Reference proteome</keyword>
<comment type="caution">
    <text evidence="2">The sequence shown here is derived from an EMBL/GenBank/DDBJ whole genome shotgun (WGS) entry which is preliminary data.</text>
</comment>
<accession>A0ABX9M2F9</accession>